<protein>
    <recommendedName>
        <fullName evidence="3">Response regulatory domain-containing protein</fullName>
    </recommendedName>
</protein>
<dbReference type="InterPro" id="IPR011006">
    <property type="entry name" value="CheY-like_superfamily"/>
</dbReference>
<dbReference type="Proteomes" id="UP000295554">
    <property type="component" value="Unassembled WGS sequence"/>
</dbReference>
<evidence type="ECO:0000313" key="2">
    <source>
        <dbReference type="Proteomes" id="UP000295554"/>
    </source>
</evidence>
<evidence type="ECO:0008006" key="3">
    <source>
        <dbReference type="Google" id="ProtNLM"/>
    </source>
</evidence>
<dbReference type="AlphaFoldDB" id="A0A4R5LQ44"/>
<proteinExistence type="predicted"/>
<dbReference type="RefSeq" id="WP_133213706.1">
    <property type="nucleotide sequence ID" value="NZ_SMSE01000003.1"/>
</dbReference>
<sequence>MIYTVVDSESAHRSRLEQLARACGFSVECGADVADIAVERVAEFDLIFFELSAESLDGNHPVFAPGVFESTEVFVMSETDTPEAADWAIWMGASYYFRKPGDSESLRPLLEDIAAEAASGENR</sequence>
<reference evidence="1 2" key="1">
    <citation type="submission" date="2019-03" db="EMBL/GenBank/DDBJ databases">
        <title>Seongchinamella monodicae gen. nov., sp. nov., a novel member of the Gammaproteobacteria isolated from a tidal mudflat of beach.</title>
        <authorList>
            <person name="Yang H.G."/>
            <person name="Kang J.W."/>
            <person name="Lee S.D."/>
        </authorList>
    </citation>
    <scope>NUCLEOTIDE SEQUENCE [LARGE SCALE GENOMIC DNA]</scope>
    <source>
        <strain evidence="1 2">GH4-78</strain>
    </source>
</reference>
<keyword evidence="2" id="KW-1185">Reference proteome</keyword>
<dbReference type="SUPFAM" id="SSF52172">
    <property type="entry name" value="CheY-like"/>
    <property type="match status" value="1"/>
</dbReference>
<accession>A0A4R5LQ44</accession>
<dbReference type="OrthoDB" id="7631574at2"/>
<evidence type="ECO:0000313" key="1">
    <source>
        <dbReference type="EMBL" id="TDG12684.1"/>
    </source>
</evidence>
<dbReference type="Gene3D" id="3.40.50.2300">
    <property type="match status" value="1"/>
</dbReference>
<gene>
    <name evidence="1" type="ORF">E2F43_13980</name>
</gene>
<comment type="caution">
    <text evidence="1">The sequence shown here is derived from an EMBL/GenBank/DDBJ whole genome shotgun (WGS) entry which is preliminary data.</text>
</comment>
<name>A0A4R5LQ44_9GAMM</name>
<organism evidence="1 2">
    <name type="scientific">Seongchinamella unica</name>
    <dbReference type="NCBI Taxonomy" id="2547392"/>
    <lineage>
        <taxon>Bacteria</taxon>
        <taxon>Pseudomonadati</taxon>
        <taxon>Pseudomonadota</taxon>
        <taxon>Gammaproteobacteria</taxon>
        <taxon>Cellvibrionales</taxon>
        <taxon>Halieaceae</taxon>
        <taxon>Seongchinamella</taxon>
    </lineage>
</organism>
<dbReference type="EMBL" id="SMSE01000003">
    <property type="protein sequence ID" value="TDG12684.1"/>
    <property type="molecule type" value="Genomic_DNA"/>
</dbReference>